<dbReference type="CDD" id="cd00754">
    <property type="entry name" value="Ubl_MoaD"/>
    <property type="match status" value="1"/>
</dbReference>
<dbReference type="Proteomes" id="UP000007799">
    <property type="component" value="Unassembled WGS sequence"/>
</dbReference>
<dbReference type="PANTHER" id="PTHR33359:SF1">
    <property type="entry name" value="MOLYBDOPTERIN SYNTHASE SULFUR CARRIER SUBUNIT"/>
    <property type="match status" value="1"/>
</dbReference>
<evidence type="ECO:0000313" key="3">
    <source>
        <dbReference type="EMBL" id="EGD76268.1"/>
    </source>
</evidence>
<dbReference type="GO" id="GO:1990133">
    <property type="term" value="C:molybdopterin adenylyltransferase complex"/>
    <property type="evidence" value="ECO:0007669"/>
    <property type="project" value="TreeGrafter"/>
</dbReference>
<dbReference type="InterPro" id="IPR044672">
    <property type="entry name" value="MOCS2A"/>
</dbReference>
<dbReference type="GeneID" id="16079038"/>
<dbReference type="InterPro" id="IPR012675">
    <property type="entry name" value="Beta-grasp_dom_sf"/>
</dbReference>
<evidence type="ECO:0008006" key="5">
    <source>
        <dbReference type="Google" id="ProtNLM"/>
    </source>
</evidence>
<dbReference type="UniPathway" id="UPA00344"/>
<dbReference type="GO" id="GO:0000166">
    <property type="term" value="F:nucleotide binding"/>
    <property type="evidence" value="ECO:0007669"/>
    <property type="project" value="UniProtKB-KW"/>
</dbReference>
<dbReference type="PANTHER" id="PTHR33359">
    <property type="entry name" value="MOLYBDOPTERIN SYNTHASE SULFUR CARRIER SUBUNIT"/>
    <property type="match status" value="1"/>
</dbReference>
<reference evidence="3" key="1">
    <citation type="submission" date="2009-08" db="EMBL/GenBank/DDBJ databases">
        <title>Annotation of Salpingoeca rosetta.</title>
        <authorList>
            <consortium name="The Broad Institute Genome Sequencing Platform"/>
            <person name="Russ C."/>
            <person name="Cuomo C."/>
            <person name="Burger G."/>
            <person name="Gray M.W."/>
            <person name="Holland P.W.H."/>
            <person name="King N."/>
            <person name="Lang F.B.F."/>
            <person name="Roger A.J."/>
            <person name="Ruiz-Trillo I."/>
            <person name="Young S.K."/>
            <person name="Zeng Q."/>
            <person name="Gargeya S."/>
            <person name="Alvarado L."/>
            <person name="Berlin A."/>
            <person name="Chapman S.B."/>
            <person name="Chen Z."/>
            <person name="Freedman E."/>
            <person name="Gellesch M."/>
            <person name="Goldberg J."/>
            <person name="Griggs A."/>
            <person name="Gujja S."/>
            <person name="Heilman E."/>
            <person name="Heiman D."/>
            <person name="Howarth C."/>
            <person name="Mehta T."/>
            <person name="Neiman D."/>
            <person name="Pearson M."/>
            <person name="Roberts A."/>
            <person name="Saif S."/>
            <person name="Shea T."/>
            <person name="Shenoy N."/>
            <person name="Sisk P."/>
            <person name="Stolte C."/>
            <person name="Sykes S."/>
            <person name="White J."/>
            <person name="Yandava C."/>
            <person name="Haas B."/>
            <person name="Nusbaum C."/>
            <person name="Birren B."/>
        </authorList>
    </citation>
    <scope>NUCLEOTIDE SEQUENCE [LARGE SCALE GENOMIC DNA]</scope>
    <source>
        <strain evidence="3">ATCC 50818</strain>
    </source>
</reference>
<keyword evidence="4" id="KW-1185">Reference proteome</keyword>
<dbReference type="Pfam" id="PF02597">
    <property type="entry name" value="ThiS"/>
    <property type="match status" value="1"/>
</dbReference>
<dbReference type="STRING" id="946362.F2TY09"/>
<dbReference type="InterPro" id="IPR016155">
    <property type="entry name" value="Mopterin_synth/thiamin_S_b"/>
</dbReference>
<dbReference type="GO" id="GO:0006777">
    <property type="term" value="P:Mo-molybdopterin cofactor biosynthetic process"/>
    <property type="evidence" value="ECO:0007669"/>
    <property type="project" value="InterPro"/>
</dbReference>
<evidence type="ECO:0000313" key="4">
    <source>
        <dbReference type="Proteomes" id="UP000007799"/>
    </source>
</evidence>
<name>F2TY09_SALR5</name>
<dbReference type="OrthoDB" id="5531344at2759"/>
<dbReference type="AlphaFoldDB" id="F2TY09"/>
<organism evidence="4">
    <name type="scientific">Salpingoeca rosetta (strain ATCC 50818 / BSB-021)</name>
    <dbReference type="NCBI Taxonomy" id="946362"/>
    <lineage>
        <taxon>Eukaryota</taxon>
        <taxon>Choanoflagellata</taxon>
        <taxon>Craspedida</taxon>
        <taxon>Salpingoecidae</taxon>
        <taxon>Salpingoeca</taxon>
    </lineage>
</organism>
<keyword evidence="1" id="KW-0547">Nucleotide-binding</keyword>
<evidence type="ECO:0000256" key="2">
    <source>
        <dbReference type="SAM" id="MobiDB-lite"/>
    </source>
</evidence>
<dbReference type="Gene3D" id="3.10.20.30">
    <property type="match status" value="1"/>
</dbReference>
<feature type="compositionally biased region" description="Gly residues" evidence="2">
    <location>
        <begin position="11"/>
        <end position="22"/>
    </location>
</feature>
<dbReference type="NCBIfam" id="TIGR01682">
    <property type="entry name" value="moaD"/>
    <property type="match status" value="1"/>
</dbReference>
<dbReference type="eggNOG" id="KOG3474">
    <property type="taxonomic scope" value="Eukaryota"/>
</dbReference>
<protein>
    <recommendedName>
        <fullName evidence="5">MOCS2A</fullName>
    </recommendedName>
</protein>
<dbReference type="EMBL" id="GL832956">
    <property type="protein sequence ID" value="EGD76268.1"/>
    <property type="molecule type" value="Genomic_DNA"/>
</dbReference>
<dbReference type="KEGG" id="sre:PTSG_00971"/>
<proteinExistence type="predicted"/>
<accession>F2TY09</accession>
<dbReference type="SUPFAM" id="SSF54285">
    <property type="entry name" value="MoaD/ThiS"/>
    <property type="match status" value="1"/>
</dbReference>
<dbReference type="InParanoid" id="F2TY09"/>
<sequence length="136" mass="14297">MMTTRADTGSSGDGDGSGDGSGEGGVQVTVLLFAECRERSGQTETTLDLPHANTTATHILQAIAAKFPSLEPVLGTVVLAVNEEYVEKDAKLELKPSDTIALIPPISGIISESCLLPTVTLLWCDGMAWYDMTRAG</sequence>
<feature type="region of interest" description="Disordered" evidence="2">
    <location>
        <begin position="1"/>
        <end position="22"/>
    </location>
</feature>
<dbReference type="InterPro" id="IPR003749">
    <property type="entry name" value="ThiS/MoaD-like"/>
</dbReference>
<evidence type="ECO:0000256" key="1">
    <source>
        <dbReference type="ARBA" id="ARBA00022741"/>
    </source>
</evidence>
<gene>
    <name evidence="3" type="ORF">PTSG_00971</name>
</gene>
<dbReference type="RefSeq" id="XP_004998443.1">
    <property type="nucleotide sequence ID" value="XM_004998386.1"/>
</dbReference>